<evidence type="ECO:0000256" key="3">
    <source>
        <dbReference type="SAM" id="SignalP"/>
    </source>
</evidence>
<keyword evidence="2 6" id="KW-0378">Hydrolase</keyword>
<sequence length="718" mass="81905">MNRRVFLSVIWLCVITAPTTAQEKLIVSYVAKNAVRVRYATSQAISSLPDWLYVKHDELKTADVSAEVEGNRLTIKDQTGNVVFNAITHQLQAGEATLTFSSPKDEYLYGLGQFQDGYSNVRGLSRRLTQVNTQISIPMLLSSKGYGVLWNNYGLTEFNPCEKSVKLLKRTGIGEREVVNVTSTEGGKREVRERHIFDATVDILEDGDYSLLLDVGQKMARRHNLCIDGQPVIEMQNLWLPPTASRIVYLAKGRHQLSAELTKDDQPVLYYQKVKDETTFRSPAAEAVDYTIFIGTPDEIIATYRELTGECPQMPDWALGYIHCRERFHSSEEILQTANHFRSEQLPVSVIVQDWQYWGKHGWNSMQFDEDNYPDPKALTDSLHKMGIKLMLSVWSKIDKNSEVGKQMEAAGHYIPGTDWIDFFNPDAAAAYWKHFKERLLPLGIDAWWQDATEPENDDLLGRKVNHGQWTGEQVRNVYPLLVNKTVYEGLLQAGKAPMILTRCGFAGIQRYGSAMWSGDVGNDWETFRRQITAGLGMQAAGIPWWTYDAGGFFRPQNQYTDSAYIERMLRWIETSVYLPLMRVHGYMSNTEPWNYGEEAQTIIAECLKERYRLLPYIKRQAKAVAEEGSTLMRPLVFDFANDPEALKQKYEYMFGKALLISPVTEPGVTTWQTYLPQNPDGWNDYHSGKHYDGGQYVTTPVSKAYIPVFIRAGYTIH</sequence>
<dbReference type="EMBL" id="FOIQ01000006">
    <property type="protein sequence ID" value="SEW24682.1"/>
    <property type="molecule type" value="Genomic_DNA"/>
</dbReference>
<evidence type="ECO:0000313" key="7">
    <source>
        <dbReference type="Proteomes" id="UP000199373"/>
    </source>
</evidence>
<name>A0A1I0QCB5_9BACT</name>
<dbReference type="Pfam" id="PF01055">
    <property type="entry name" value="Glyco_hydro_31_2nd"/>
    <property type="match status" value="1"/>
</dbReference>
<proteinExistence type="inferred from homology"/>
<feature type="chain" id="PRO_5011784097" evidence="3">
    <location>
        <begin position="22"/>
        <end position="718"/>
    </location>
</feature>
<dbReference type="GO" id="GO:0004553">
    <property type="term" value="F:hydrolase activity, hydrolyzing O-glycosyl compounds"/>
    <property type="evidence" value="ECO:0007669"/>
    <property type="project" value="InterPro"/>
</dbReference>
<dbReference type="Gene3D" id="3.20.20.80">
    <property type="entry name" value="Glycosidases"/>
    <property type="match status" value="1"/>
</dbReference>
<dbReference type="InterPro" id="IPR011013">
    <property type="entry name" value="Gal_mutarotase_sf_dom"/>
</dbReference>
<dbReference type="InterPro" id="IPR048395">
    <property type="entry name" value="Glyco_hydro_31_C"/>
</dbReference>
<dbReference type="GO" id="GO:0005975">
    <property type="term" value="P:carbohydrate metabolic process"/>
    <property type="evidence" value="ECO:0007669"/>
    <property type="project" value="InterPro"/>
</dbReference>
<dbReference type="SUPFAM" id="SSF51011">
    <property type="entry name" value="Glycosyl hydrolase domain"/>
    <property type="match status" value="1"/>
</dbReference>
<evidence type="ECO:0000313" key="6">
    <source>
        <dbReference type="EMBL" id="SEW24682.1"/>
    </source>
</evidence>
<dbReference type="Pfam" id="PF21365">
    <property type="entry name" value="Glyco_hydro_31_3rd"/>
    <property type="match status" value="1"/>
</dbReference>
<dbReference type="SUPFAM" id="SSF51445">
    <property type="entry name" value="(Trans)glycosidases"/>
    <property type="match status" value="1"/>
</dbReference>
<protein>
    <submittedName>
        <fullName evidence="6">Alpha-D-xyloside xylohydrolase</fullName>
    </submittedName>
</protein>
<dbReference type="RefSeq" id="WP_091900053.1">
    <property type="nucleotide sequence ID" value="NZ_FOIQ01000006.1"/>
</dbReference>
<dbReference type="Proteomes" id="UP000199373">
    <property type="component" value="Unassembled WGS sequence"/>
</dbReference>
<feature type="signal peptide" evidence="3">
    <location>
        <begin position="1"/>
        <end position="21"/>
    </location>
</feature>
<dbReference type="GO" id="GO:0030246">
    <property type="term" value="F:carbohydrate binding"/>
    <property type="evidence" value="ECO:0007669"/>
    <property type="project" value="InterPro"/>
</dbReference>
<evidence type="ECO:0000256" key="2">
    <source>
        <dbReference type="RuleBase" id="RU361185"/>
    </source>
</evidence>
<evidence type="ECO:0000259" key="5">
    <source>
        <dbReference type="Pfam" id="PF21365"/>
    </source>
</evidence>
<feature type="domain" description="Glycoside hydrolase family 31 TIM barrel" evidence="4">
    <location>
        <begin position="312"/>
        <end position="618"/>
    </location>
</feature>
<dbReference type="CDD" id="cd14752">
    <property type="entry name" value="GH31_N"/>
    <property type="match status" value="1"/>
</dbReference>
<dbReference type="InterPro" id="IPR000322">
    <property type="entry name" value="Glyco_hydro_31_TIM"/>
</dbReference>
<dbReference type="Gene3D" id="2.60.40.1180">
    <property type="entry name" value="Golgi alpha-mannosidase II"/>
    <property type="match status" value="1"/>
</dbReference>
<keyword evidence="3" id="KW-0732">Signal</keyword>
<dbReference type="SUPFAM" id="SSF74650">
    <property type="entry name" value="Galactose mutarotase-like"/>
    <property type="match status" value="1"/>
</dbReference>
<comment type="similarity">
    <text evidence="1 2">Belongs to the glycosyl hydrolase 31 family.</text>
</comment>
<dbReference type="PANTHER" id="PTHR43863">
    <property type="entry name" value="HYDROLASE, PUTATIVE (AFU_ORTHOLOGUE AFUA_1G03140)-RELATED"/>
    <property type="match status" value="1"/>
</dbReference>
<evidence type="ECO:0000259" key="4">
    <source>
        <dbReference type="Pfam" id="PF01055"/>
    </source>
</evidence>
<dbReference type="CDD" id="cd06591">
    <property type="entry name" value="GH31_xylosidase_XylS"/>
    <property type="match status" value="1"/>
</dbReference>
<accession>A0A1I0QCB5</accession>
<reference evidence="6 7" key="1">
    <citation type="submission" date="2016-10" db="EMBL/GenBank/DDBJ databases">
        <authorList>
            <person name="de Groot N.N."/>
        </authorList>
    </citation>
    <scope>NUCLEOTIDE SEQUENCE [LARGE SCALE GENOMIC DNA]</scope>
    <source>
        <strain evidence="6 7">TC2-24</strain>
    </source>
</reference>
<keyword evidence="7" id="KW-1185">Reference proteome</keyword>
<evidence type="ECO:0000256" key="1">
    <source>
        <dbReference type="ARBA" id="ARBA00007806"/>
    </source>
</evidence>
<dbReference type="Gene3D" id="2.60.40.1760">
    <property type="entry name" value="glycosyl hydrolase (family 31)"/>
    <property type="match status" value="1"/>
</dbReference>
<dbReference type="InterPro" id="IPR051816">
    <property type="entry name" value="Glycosyl_Hydrolase_31"/>
</dbReference>
<organism evidence="6 7">
    <name type="scientific">Prevotella aff. ruminicola Tc2-24</name>
    <dbReference type="NCBI Taxonomy" id="81582"/>
    <lineage>
        <taxon>Bacteria</taxon>
        <taxon>Pseudomonadati</taxon>
        <taxon>Bacteroidota</taxon>
        <taxon>Bacteroidia</taxon>
        <taxon>Bacteroidales</taxon>
        <taxon>Prevotellaceae</taxon>
        <taxon>Prevotella</taxon>
    </lineage>
</organism>
<feature type="domain" description="Glycosyl hydrolase family 31 C-terminal" evidence="5">
    <location>
        <begin position="629"/>
        <end position="717"/>
    </location>
</feature>
<gene>
    <name evidence="6" type="ORF">SAMN04487850_2346</name>
</gene>
<dbReference type="AlphaFoldDB" id="A0A1I0QCB5"/>
<dbReference type="InterPro" id="IPR013780">
    <property type="entry name" value="Glyco_hydro_b"/>
</dbReference>
<keyword evidence="2" id="KW-0326">Glycosidase</keyword>
<dbReference type="InterPro" id="IPR017853">
    <property type="entry name" value="GH"/>
</dbReference>
<dbReference type="PANTHER" id="PTHR43863:SF2">
    <property type="entry name" value="MALTASE-GLUCOAMYLASE"/>
    <property type="match status" value="1"/>
</dbReference>